<dbReference type="AlphaFoldDB" id="A0A9R1UG09"/>
<name>A0A9R1UG09_LACSA</name>
<gene>
    <name evidence="1" type="ORF">LSAT_V11C900458140</name>
</gene>
<comment type="caution">
    <text evidence="1">The sequence shown here is derived from an EMBL/GenBank/DDBJ whole genome shotgun (WGS) entry which is preliminary data.</text>
</comment>
<reference evidence="1 2" key="1">
    <citation type="journal article" date="2017" name="Nat. Commun.">
        <title>Genome assembly with in vitro proximity ligation data and whole-genome triplication in lettuce.</title>
        <authorList>
            <person name="Reyes-Chin-Wo S."/>
            <person name="Wang Z."/>
            <person name="Yang X."/>
            <person name="Kozik A."/>
            <person name="Arikit S."/>
            <person name="Song C."/>
            <person name="Xia L."/>
            <person name="Froenicke L."/>
            <person name="Lavelle D.O."/>
            <person name="Truco M.J."/>
            <person name="Xia R."/>
            <person name="Zhu S."/>
            <person name="Xu C."/>
            <person name="Xu H."/>
            <person name="Xu X."/>
            <person name="Cox K."/>
            <person name="Korf I."/>
            <person name="Meyers B.C."/>
            <person name="Michelmore R.W."/>
        </authorList>
    </citation>
    <scope>NUCLEOTIDE SEQUENCE [LARGE SCALE GENOMIC DNA]</scope>
    <source>
        <strain evidence="2">cv. Salinas</strain>
        <tissue evidence="1">Seedlings</tissue>
    </source>
</reference>
<sequence>MTLPDSLGHPPTRRVHSLNTLRETLTLLAESQDQLGEFMPCTNSIDLLRSDLLSQTIDLASPSMNVTKIKKEIEDLKNKLSERVDDFDFVYRTKLCDLGERVQSKVRSLISNEWIWNNKFNSCFERFNLEKGKDEAFHGDMMLDEMKGYVKQITEKEIENHAADGIGIIDYAAAGDG</sequence>
<dbReference type="Proteomes" id="UP000235145">
    <property type="component" value="Unassembled WGS sequence"/>
</dbReference>
<keyword evidence="2" id="KW-1185">Reference proteome</keyword>
<proteinExistence type="predicted"/>
<organism evidence="1 2">
    <name type="scientific">Lactuca sativa</name>
    <name type="common">Garden lettuce</name>
    <dbReference type="NCBI Taxonomy" id="4236"/>
    <lineage>
        <taxon>Eukaryota</taxon>
        <taxon>Viridiplantae</taxon>
        <taxon>Streptophyta</taxon>
        <taxon>Embryophyta</taxon>
        <taxon>Tracheophyta</taxon>
        <taxon>Spermatophyta</taxon>
        <taxon>Magnoliopsida</taxon>
        <taxon>eudicotyledons</taxon>
        <taxon>Gunneridae</taxon>
        <taxon>Pentapetalae</taxon>
        <taxon>asterids</taxon>
        <taxon>campanulids</taxon>
        <taxon>Asterales</taxon>
        <taxon>Asteraceae</taxon>
        <taxon>Cichorioideae</taxon>
        <taxon>Cichorieae</taxon>
        <taxon>Lactucinae</taxon>
        <taxon>Lactuca</taxon>
    </lineage>
</organism>
<evidence type="ECO:0000313" key="2">
    <source>
        <dbReference type="Proteomes" id="UP000235145"/>
    </source>
</evidence>
<accession>A0A9R1UG09</accession>
<evidence type="ECO:0000313" key="1">
    <source>
        <dbReference type="EMBL" id="KAJ0186434.1"/>
    </source>
</evidence>
<protein>
    <submittedName>
        <fullName evidence="1">Uncharacterized protein</fullName>
    </submittedName>
</protein>
<dbReference type="EMBL" id="NBSK02000009">
    <property type="protein sequence ID" value="KAJ0186434.1"/>
    <property type="molecule type" value="Genomic_DNA"/>
</dbReference>